<dbReference type="SMART" id="SM00257">
    <property type="entry name" value="LysM"/>
    <property type="match status" value="2"/>
</dbReference>
<feature type="compositionally biased region" description="Pro residues" evidence="1">
    <location>
        <begin position="206"/>
        <end position="215"/>
    </location>
</feature>
<evidence type="ECO:0000256" key="1">
    <source>
        <dbReference type="SAM" id="MobiDB-lite"/>
    </source>
</evidence>
<dbReference type="Gene3D" id="3.10.350.10">
    <property type="entry name" value="LysM domain"/>
    <property type="match status" value="1"/>
</dbReference>
<sequence>MEHIQNSNSSLYYVDDRNKTCQGLSYTIQKGDTLYGLSRRYNIPLSDIMSANPDVDVYNLQIDTNVCIPLKSSAGADMPTNASPMGRACPVCPVCPQIPQVVAEKETAMEEEVTVPEETVTMPKETVPVPEETGDELNTEVNGNAANQPLPVREQRANQPSAIVPRPITYQPRPIISQQISVDSNSVNSQQIPYIKKTMVSEQRPQQPPREPQQPPLDRQRPVNTTSFWRPYSYNPAWREGRRCEIQEYVVRREETIQDILDMFGMSLEEFLRYNKLRDLELAPRTKVYVRWCRRR</sequence>
<dbReference type="PANTHER" id="PTHR33734:SF22">
    <property type="entry name" value="MEMBRANE-BOUND LYTIC MUREIN TRANSGLYCOSYLASE D"/>
    <property type="match status" value="1"/>
</dbReference>
<feature type="domain" description="LysM" evidence="2">
    <location>
        <begin position="24"/>
        <end position="68"/>
    </location>
</feature>
<dbReference type="Proteomes" id="UP000199659">
    <property type="component" value="Unassembled WGS sequence"/>
</dbReference>
<feature type="region of interest" description="Disordered" evidence="1">
    <location>
        <begin position="127"/>
        <end position="155"/>
    </location>
</feature>
<keyword evidence="4" id="KW-1185">Reference proteome</keyword>
<gene>
    <name evidence="3" type="ORF">SAMN05661086_01979</name>
</gene>
<dbReference type="PANTHER" id="PTHR33734">
    <property type="entry name" value="LYSM DOMAIN-CONTAINING GPI-ANCHORED PROTEIN 2"/>
    <property type="match status" value="1"/>
</dbReference>
<dbReference type="InterPro" id="IPR018392">
    <property type="entry name" value="LysM"/>
</dbReference>
<dbReference type="AlphaFoldDB" id="A0A1I6JSZ7"/>
<dbReference type="EMBL" id="FOYZ01000006">
    <property type="protein sequence ID" value="SFR82114.1"/>
    <property type="molecule type" value="Genomic_DNA"/>
</dbReference>
<accession>A0A1I6JSZ7</accession>
<proteinExistence type="predicted"/>
<evidence type="ECO:0000313" key="3">
    <source>
        <dbReference type="EMBL" id="SFR82114.1"/>
    </source>
</evidence>
<organism evidence="3 4">
    <name type="scientific">Anaeromicropila populeti</name>
    <dbReference type="NCBI Taxonomy" id="37658"/>
    <lineage>
        <taxon>Bacteria</taxon>
        <taxon>Bacillati</taxon>
        <taxon>Bacillota</taxon>
        <taxon>Clostridia</taxon>
        <taxon>Lachnospirales</taxon>
        <taxon>Lachnospiraceae</taxon>
        <taxon>Anaeromicropila</taxon>
    </lineage>
</organism>
<feature type="domain" description="LysM" evidence="2">
    <location>
        <begin position="247"/>
        <end position="290"/>
    </location>
</feature>
<dbReference type="OrthoDB" id="9811296at2"/>
<dbReference type="Pfam" id="PF01476">
    <property type="entry name" value="LysM"/>
    <property type="match status" value="2"/>
</dbReference>
<reference evidence="3 4" key="1">
    <citation type="submission" date="2016-10" db="EMBL/GenBank/DDBJ databases">
        <authorList>
            <person name="de Groot N.N."/>
        </authorList>
    </citation>
    <scope>NUCLEOTIDE SEQUENCE [LARGE SCALE GENOMIC DNA]</scope>
    <source>
        <strain evidence="3 4">743A</strain>
    </source>
</reference>
<protein>
    <submittedName>
        <fullName evidence="3">LysM domain-containing protein</fullName>
    </submittedName>
</protein>
<dbReference type="SUPFAM" id="SSF54106">
    <property type="entry name" value="LysM domain"/>
    <property type="match status" value="1"/>
</dbReference>
<evidence type="ECO:0000259" key="2">
    <source>
        <dbReference type="PROSITE" id="PS51782"/>
    </source>
</evidence>
<name>A0A1I6JSZ7_9FIRM</name>
<evidence type="ECO:0000313" key="4">
    <source>
        <dbReference type="Proteomes" id="UP000199659"/>
    </source>
</evidence>
<dbReference type="PROSITE" id="PS51782">
    <property type="entry name" value="LYSM"/>
    <property type="match status" value="2"/>
</dbReference>
<dbReference type="STRING" id="37658.SAMN05661086_01979"/>
<dbReference type="InterPro" id="IPR036779">
    <property type="entry name" value="LysM_dom_sf"/>
</dbReference>
<dbReference type="RefSeq" id="WP_092560513.1">
    <property type="nucleotide sequence ID" value="NZ_FOYZ01000006.1"/>
</dbReference>
<dbReference type="CDD" id="cd00118">
    <property type="entry name" value="LysM"/>
    <property type="match status" value="1"/>
</dbReference>
<feature type="region of interest" description="Disordered" evidence="1">
    <location>
        <begin position="199"/>
        <end position="228"/>
    </location>
</feature>